<evidence type="ECO:0000256" key="4">
    <source>
        <dbReference type="ARBA" id="ARBA00023008"/>
    </source>
</evidence>
<feature type="domain" description="Plastocyanin-like" evidence="6">
    <location>
        <begin position="151"/>
        <end position="315"/>
    </location>
</feature>
<dbReference type="SUPFAM" id="SSF49503">
    <property type="entry name" value="Cupredoxins"/>
    <property type="match status" value="3"/>
</dbReference>
<organism evidence="9 10">
    <name type="scientific">Batrachochytrium dendrobatidis (strain JEL423)</name>
    <dbReference type="NCBI Taxonomy" id="403673"/>
    <lineage>
        <taxon>Eukaryota</taxon>
        <taxon>Fungi</taxon>
        <taxon>Fungi incertae sedis</taxon>
        <taxon>Chytridiomycota</taxon>
        <taxon>Chytridiomycota incertae sedis</taxon>
        <taxon>Chytridiomycetes</taxon>
        <taxon>Rhizophydiales</taxon>
        <taxon>Rhizophydiales incertae sedis</taxon>
        <taxon>Batrachochytrium</taxon>
    </lineage>
</organism>
<protein>
    <recommendedName>
        <fullName evidence="11">Laccase</fullName>
    </recommendedName>
</protein>
<dbReference type="InterPro" id="IPR011707">
    <property type="entry name" value="Cu-oxidase-like_N"/>
</dbReference>
<dbReference type="OrthoDB" id="2121828at2759"/>
<feature type="domain" description="Plastocyanin-like" evidence="7">
    <location>
        <begin position="388"/>
        <end position="469"/>
    </location>
</feature>
<dbReference type="eggNOG" id="KOG1263">
    <property type="taxonomic scope" value="Eukaryota"/>
</dbReference>
<dbReference type="InterPro" id="IPR002355">
    <property type="entry name" value="Cu_oxidase_Cu_BS"/>
</dbReference>
<dbReference type="InterPro" id="IPR045087">
    <property type="entry name" value="Cu-oxidase_fam"/>
</dbReference>
<dbReference type="Proteomes" id="UP000077115">
    <property type="component" value="Unassembled WGS sequence"/>
</dbReference>
<dbReference type="InterPro" id="IPR011706">
    <property type="entry name" value="Cu-oxidase_C"/>
</dbReference>
<evidence type="ECO:0000256" key="5">
    <source>
        <dbReference type="SAM" id="SignalP"/>
    </source>
</evidence>
<dbReference type="Gene3D" id="2.60.40.420">
    <property type="entry name" value="Cupredoxins - blue copper proteins"/>
    <property type="match status" value="3"/>
</dbReference>
<keyword evidence="5" id="KW-0732">Signal</keyword>
<dbReference type="FunFam" id="2.60.40.420:FF:000045">
    <property type="entry name" value="Laccase 2"/>
    <property type="match status" value="1"/>
</dbReference>
<reference evidence="9 10" key="2">
    <citation type="submission" date="2016-05" db="EMBL/GenBank/DDBJ databases">
        <title>Lineage-specific infection strategies underlie the spectrum of fungal disease in amphibians.</title>
        <authorList>
            <person name="Cuomo C.A."/>
            <person name="Farrer R.A."/>
            <person name="James T."/>
            <person name="Longcore J."/>
            <person name="Birren B."/>
        </authorList>
    </citation>
    <scope>NUCLEOTIDE SEQUENCE [LARGE SCALE GENOMIC DNA]</scope>
    <source>
        <strain evidence="9 10">JEL423</strain>
    </source>
</reference>
<evidence type="ECO:0000259" key="6">
    <source>
        <dbReference type="Pfam" id="PF00394"/>
    </source>
</evidence>
<evidence type="ECO:0008006" key="11">
    <source>
        <dbReference type="Google" id="ProtNLM"/>
    </source>
</evidence>
<dbReference type="EMBL" id="DS022308">
    <property type="protein sequence ID" value="OAJ42617.1"/>
    <property type="molecule type" value="Genomic_DNA"/>
</dbReference>
<feature type="domain" description="Plastocyanin-like" evidence="8">
    <location>
        <begin position="32"/>
        <end position="141"/>
    </location>
</feature>
<keyword evidence="3" id="KW-0560">Oxidoreductase</keyword>
<evidence type="ECO:0000256" key="2">
    <source>
        <dbReference type="ARBA" id="ARBA00022723"/>
    </source>
</evidence>
<dbReference type="CDD" id="cd13886">
    <property type="entry name" value="CuRO_2_MCO_like_1"/>
    <property type="match status" value="1"/>
</dbReference>
<dbReference type="GO" id="GO:0016491">
    <property type="term" value="F:oxidoreductase activity"/>
    <property type="evidence" value="ECO:0007669"/>
    <property type="project" value="UniProtKB-KW"/>
</dbReference>
<evidence type="ECO:0000259" key="7">
    <source>
        <dbReference type="Pfam" id="PF07731"/>
    </source>
</evidence>
<dbReference type="InterPro" id="IPR001117">
    <property type="entry name" value="Cu-oxidase_2nd"/>
</dbReference>
<evidence type="ECO:0000259" key="8">
    <source>
        <dbReference type="Pfam" id="PF07732"/>
    </source>
</evidence>
<dbReference type="PROSITE" id="PS00080">
    <property type="entry name" value="MULTICOPPER_OXIDASE2"/>
    <property type="match status" value="1"/>
</dbReference>
<reference evidence="9 10" key="1">
    <citation type="submission" date="2006-10" db="EMBL/GenBank/DDBJ databases">
        <title>The Genome Sequence of Batrachochytrium dendrobatidis JEL423.</title>
        <authorList>
            <consortium name="The Broad Institute Genome Sequencing Platform"/>
            <person name="Birren B."/>
            <person name="Lander E."/>
            <person name="Galagan J."/>
            <person name="Cuomo C."/>
            <person name="Devon K."/>
            <person name="Jaffe D."/>
            <person name="Butler J."/>
            <person name="Alvarez P."/>
            <person name="Gnerre S."/>
            <person name="Grabherr M."/>
            <person name="Kleber M."/>
            <person name="Mauceli E."/>
            <person name="Brockman W."/>
            <person name="Young S."/>
            <person name="LaButti K."/>
            <person name="Sykes S."/>
            <person name="DeCaprio D."/>
            <person name="Crawford M."/>
            <person name="Koehrsen M."/>
            <person name="Engels R."/>
            <person name="Montgomery P."/>
            <person name="Pearson M."/>
            <person name="Howarth C."/>
            <person name="Larson L."/>
            <person name="White J."/>
            <person name="O'Leary S."/>
            <person name="Kodira C."/>
            <person name="Zeng Q."/>
            <person name="Yandava C."/>
            <person name="Alvarado L."/>
            <person name="Longcore J."/>
            <person name="James T."/>
        </authorList>
    </citation>
    <scope>NUCLEOTIDE SEQUENCE [LARGE SCALE GENOMIC DNA]</scope>
    <source>
        <strain evidence="9 10">JEL423</strain>
    </source>
</reference>
<keyword evidence="2" id="KW-0479">Metal-binding</keyword>
<dbReference type="PROSITE" id="PS00079">
    <property type="entry name" value="MULTICOPPER_OXIDASE1"/>
    <property type="match status" value="1"/>
</dbReference>
<dbReference type="GO" id="GO:0005507">
    <property type="term" value="F:copper ion binding"/>
    <property type="evidence" value="ECO:0007669"/>
    <property type="project" value="InterPro"/>
</dbReference>
<dbReference type="AlphaFoldDB" id="A0A177WR60"/>
<dbReference type="Pfam" id="PF00394">
    <property type="entry name" value="Cu-oxidase"/>
    <property type="match status" value="1"/>
</dbReference>
<dbReference type="Pfam" id="PF07732">
    <property type="entry name" value="Cu-oxidase_3"/>
    <property type="match status" value="1"/>
</dbReference>
<name>A0A177WR60_BATDL</name>
<dbReference type="Pfam" id="PF07731">
    <property type="entry name" value="Cu-oxidase_2"/>
    <property type="match status" value="2"/>
</dbReference>
<dbReference type="InterPro" id="IPR008972">
    <property type="entry name" value="Cupredoxin"/>
</dbReference>
<feature type="domain" description="Plastocyanin-like" evidence="7">
    <location>
        <begin position="488"/>
        <end position="524"/>
    </location>
</feature>
<dbReference type="STRING" id="403673.A0A177WR60"/>
<evidence type="ECO:0000313" key="10">
    <source>
        <dbReference type="Proteomes" id="UP000077115"/>
    </source>
</evidence>
<dbReference type="InterPro" id="IPR033138">
    <property type="entry name" value="Cu_oxidase_CS"/>
</dbReference>
<comment type="similarity">
    <text evidence="1">Belongs to the multicopper oxidase family.</text>
</comment>
<dbReference type="VEuPathDB" id="FungiDB:BDEG_26056"/>
<gene>
    <name evidence="9" type="ORF">BDEG_26056</name>
</gene>
<evidence type="ECO:0000256" key="3">
    <source>
        <dbReference type="ARBA" id="ARBA00023002"/>
    </source>
</evidence>
<keyword evidence="4" id="KW-0186">Copper</keyword>
<sequence>MISLFATIVALIPIVVQAATQNVELNLGQFTGSPDGYQTNIYGANNQMEFPIVINKGDLLSLKVNNKLGLPTAIHCHGLFQRGTPYYDGASGVSQCPIADQDSLQYDISVPDQHGTFWWHAHHKAQYVKGLRGPLIIKDPSNEPYTADYDEEYIVMLTDWFHAQHSSDILDPFMISTTGNEPIPDSGLINGKGRYNCSMATDKTVPCISNAPLTRFDFTPGKRYRLRVINAGSMAVFNFSIDGHKMTVIEADGVDTAKTVVDGIRISVAQRYSVIVEANAAPGNFWMRADIDTGLYTVYQEGILTPTIRAIVSYTQSDADPTSSPVAANAVMLNQYKLMPVVQDPISPRVNQSLILSFGILADTDNIFKAFTSVDGHFTDSVYKMPANSPTLMSAINNQPFEPSANVVPVVNGQTIQLTIYNDDPMEHTFHLHGHTFQIVGTGVQLNLKPAQHAAKVMYPERDTVTVPACKIKANNTGGEGGACGGTKGYVTIRFRANNPGAWLFHCHIEWHIMQGLGITFVTAGKELQTMKLPPRMVDGCARSGVKLNATRFWAPPRIGM</sequence>
<feature type="chain" id="PRO_5008077793" description="Laccase" evidence="5">
    <location>
        <begin position="19"/>
        <end position="561"/>
    </location>
</feature>
<feature type="signal peptide" evidence="5">
    <location>
        <begin position="1"/>
        <end position="18"/>
    </location>
</feature>
<evidence type="ECO:0000313" key="9">
    <source>
        <dbReference type="EMBL" id="OAJ42617.1"/>
    </source>
</evidence>
<dbReference type="PANTHER" id="PTHR11709">
    <property type="entry name" value="MULTI-COPPER OXIDASE"/>
    <property type="match status" value="1"/>
</dbReference>
<evidence type="ECO:0000256" key="1">
    <source>
        <dbReference type="ARBA" id="ARBA00010609"/>
    </source>
</evidence>
<proteinExistence type="inferred from homology"/>
<accession>A0A177WR60</accession>
<dbReference type="PANTHER" id="PTHR11709:SF511">
    <property type="entry name" value="LACCASE"/>
    <property type="match status" value="1"/>
</dbReference>